<comment type="caution">
    <text evidence="1">The sequence shown here is derived from an EMBL/GenBank/DDBJ whole genome shotgun (WGS) entry which is preliminary data.</text>
</comment>
<name>A0A7X4XW33_9GAMM</name>
<organism evidence="1 2">
    <name type="scientific">Photobacterium halotolerans</name>
    <dbReference type="NCBI Taxonomy" id="265726"/>
    <lineage>
        <taxon>Bacteria</taxon>
        <taxon>Pseudomonadati</taxon>
        <taxon>Pseudomonadota</taxon>
        <taxon>Gammaproteobacteria</taxon>
        <taxon>Vibrionales</taxon>
        <taxon>Vibrionaceae</taxon>
        <taxon>Photobacterium</taxon>
    </lineage>
</organism>
<dbReference type="AlphaFoldDB" id="A0A7X4XW33"/>
<dbReference type="OrthoDB" id="5900364at2"/>
<dbReference type="RefSeq" id="WP_161446290.1">
    <property type="nucleotide sequence ID" value="NZ_WXWU01000044.1"/>
</dbReference>
<evidence type="ECO:0000313" key="2">
    <source>
        <dbReference type="Proteomes" id="UP000465712"/>
    </source>
</evidence>
<dbReference type="EMBL" id="WXWW01000235">
    <property type="protein sequence ID" value="NAW66770.1"/>
    <property type="molecule type" value="Genomic_DNA"/>
</dbReference>
<proteinExistence type="predicted"/>
<sequence>MRPGNPLHRMMIVASFLSWLLIIAMPVVNAHHQPAGTWASLCTLGGFKLVKLADGKDQLKHDTQGHCPIGVYSLAHIDDRWLGLGEPGLEQPVSAYPFTPRQWHYFLSPSRAPPAV</sequence>
<evidence type="ECO:0008006" key="3">
    <source>
        <dbReference type="Google" id="ProtNLM"/>
    </source>
</evidence>
<protein>
    <recommendedName>
        <fullName evidence="3">DUF2946 domain-containing protein</fullName>
    </recommendedName>
</protein>
<reference evidence="1 2" key="1">
    <citation type="submission" date="2017-05" db="EMBL/GenBank/DDBJ databases">
        <title>High clonality and local adaptation shapes Vibrionaceae linages within an endangered oasis.</title>
        <authorList>
            <person name="Vazquez-Rosas-Landa M."/>
        </authorList>
    </citation>
    <scope>NUCLEOTIDE SEQUENCE [LARGE SCALE GENOMIC DNA]</scope>
    <source>
        <strain evidence="1 2">P46_P4S1P180</strain>
    </source>
</reference>
<dbReference type="Proteomes" id="UP000465712">
    <property type="component" value="Unassembled WGS sequence"/>
</dbReference>
<gene>
    <name evidence="1" type="ORF">CAG72_16345</name>
</gene>
<accession>A0A7X4XW33</accession>
<evidence type="ECO:0000313" key="1">
    <source>
        <dbReference type="EMBL" id="NAW66770.1"/>
    </source>
</evidence>